<dbReference type="SUPFAM" id="SSF51695">
    <property type="entry name" value="PLC-like phosphodiesterases"/>
    <property type="match status" value="1"/>
</dbReference>
<proteinExistence type="predicted"/>
<sequence>LLDPCGSDSDCASGLYCSSCELSNLRCIREQATSPFKIVNASLPFNKYSFLTTHNAYAIDNGAPRATFTNQEDTVTQQLNNGVRGLMLDTYDFNGDVWLCHSTGGVCFDATAFGPAIDTLKEIEAFLSTNPSEIVIIILEDYVHAPNGLTKVFTAAGLMNYWFPLSKMPQNGGDWPLVSEMVANNHRLIVFTSISSKEQTEGIAYEWNYIVENQYGDDGMKAGSCPNRAESSPLNDHSKSLVLENFFPSIPRKLLACEDNSDPLAEMIKTCYAAAGNRWANFLAVDFYKRSDGGGAFRDVDTLNGGLICNCDDIHACQLGATSQVCNQSLE</sequence>
<dbReference type="GO" id="GO:0006629">
    <property type="term" value="P:lipid metabolic process"/>
    <property type="evidence" value="ECO:0007669"/>
    <property type="project" value="InterPro"/>
</dbReference>
<dbReference type="Pfam" id="PF26178">
    <property type="entry name" value="PI-PLC_cat"/>
    <property type="match status" value="1"/>
</dbReference>
<keyword evidence="2" id="KW-1185">Reference proteome</keyword>
<comment type="caution">
    <text evidence="1">The sequence shown here is derived from an EMBL/GenBank/DDBJ whole genome shotgun (WGS) entry which is preliminary data.</text>
</comment>
<feature type="non-terminal residue" evidence="1">
    <location>
        <position position="1"/>
    </location>
</feature>
<evidence type="ECO:0000313" key="2">
    <source>
        <dbReference type="Proteomes" id="UP000824469"/>
    </source>
</evidence>
<gene>
    <name evidence="1" type="ORF">KI387_032440</name>
</gene>
<dbReference type="PANTHER" id="PTHR13593">
    <property type="match status" value="1"/>
</dbReference>
<feature type="non-terminal residue" evidence="1">
    <location>
        <position position="331"/>
    </location>
</feature>
<dbReference type="GO" id="GO:0008081">
    <property type="term" value="F:phosphoric diester hydrolase activity"/>
    <property type="evidence" value="ECO:0007669"/>
    <property type="project" value="InterPro"/>
</dbReference>
<reference evidence="1 2" key="1">
    <citation type="journal article" date="2021" name="Nat. Plants">
        <title>The Taxus genome provides insights into paclitaxel biosynthesis.</title>
        <authorList>
            <person name="Xiong X."/>
            <person name="Gou J."/>
            <person name="Liao Q."/>
            <person name="Li Y."/>
            <person name="Zhou Q."/>
            <person name="Bi G."/>
            <person name="Li C."/>
            <person name="Du R."/>
            <person name="Wang X."/>
            <person name="Sun T."/>
            <person name="Guo L."/>
            <person name="Liang H."/>
            <person name="Lu P."/>
            <person name="Wu Y."/>
            <person name="Zhang Z."/>
            <person name="Ro D.K."/>
            <person name="Shang Y."/>
            <person name="Huang S."/>
            <person name="Yan J."/>
        </authorList>
    </citation>
    <scope>NUCLEOTIDE SEQUENCE [LARGE SCALE GENOMIC DNA]</scope>
    <source>
        <strain evidence="1">Ta-2019</strain>
    </source>
</reference>
<organism evidence="1 2">
    <name type="scientific">Taxus chinensis</name>
    <name type="common">Chinese yew</name>
    <name type="synonym">Taxus wallichiana var. chinensis</name>
    <dbReference type="NCBI Taxonomy" id="29808"/>
    <lineage>
        <taxon>Eukaryota</taxon>
        <taxon>Viridiplantae</taxon>
        <taxon>Streptophyta</taxon>
        <taxon>Embryophyta</taxon>
        <taxon>Tracheophyta</taxon>
        <taxon>Spermatophyta</taxon>
        <taxon>Pinopsida</taxon>
        <taxon>Pinidae</taxon>
        <taxon>Conifers II</taxon>
        <taxon>Cupressales</taxon>
        <taxon>Taxaceae</taxon>
        <taxon>Taxus</taxon>
    </lineage>
</organism>
<dbReference type="InterPro" id="IPR051057">
    <property type="entry name" value="PI-PLC_domain"/>
</dbReference>
<dbReference type="Gene3D" id="3.20.20.190">
    <property type="entry name" value="Phosphatidylinositol (PI) phosphodiesterase"/>
    <property type="match status" value="1"/>
</dbReference>
<dbReference type="PROSITE" id="PS50007">
    <property type="entry name" value="PIPLC_X_DOMAIN"/>
    <property type="match status" value="1"/>
</dbReference>
<dbReference type="CDD" id="cd08588">
    <property type="entry name" value="PI-PLCc_At5g67130_like"/>
    <property type="match status" value="1"/>
</dbReference>
<accession>A0AA38F3I6</accession>
<protein>
    <submittedName>
        <fullName evidence="1">Uncharacterized protein</fullName>
    </submittedName>
</protein>
<dbReference type="EMBL" id="JAHRHJ020003813">
    <property type="protein sequence ID" value="KAH9288323.1"/>
    <property type="molecule type" value="Genomic_DNA"/>
</dbReference>
<dbReference type="Proteomes" id="UP000824469">
    <property type="component" value="Unassembled WGS sequence"/>
</dbReference>
<evidence type="ECO:0000313" key="1">
    <source>
        <dbReference type="EMBL" id="KAH9288323.1"/>
    </source>
</evidence>
<dbReference type="InterPro" id="IPR017946">
    <property type="entry name" value="PLC-like_Pdiesterase_TIM-brl"/>
</dbReference>
<dbReference type="AlphaFoldDB" id="A0AA38F3I6"/>
<dbReference type="OMA" id="LRTCYTA"/>
<name>A0AA38F3I6_TAXCH</name>
<dbReference type="PANTHER" id="PTHR13593:SF51">
    <property type="entry name" value="F21F23.12 PROTEIN"/>
    <property type="match status" value="1"/>
</dbReference>